<sequence length="374" mass="39740">MSRLTPLLSLSLALIAALAGCSGGSAPAPKTAAAAEKTAAEEGQPVETARVEQGDLTARYAATATLQAEHEAKIVSEVPGTVLELLVEEGDSVRKGQLLARVDATHSRLQLREAEADLQRRKNDVDRGEKLLARKLIAATSHDQAESEYAVRRAEVALARVVVAKSEIRAPFDGVVTRRWIKQGQLLAANDPVFDVADFSDLRADLRVPERDAVALAAGQPVDFTVDALGSRHFDARIERVAPVVDRESGTVKVTVRVDNRDRSLRPGLFTRMDIAFLHLANAVLIPKTAVLGSRDAEIAYVIVDGKAQRTPIRTGYESGKRIQVLDGVSAGAEVVVTGHAALTDGALVQVINAAHDAKIAQARALAATASNGS</sequence>
<dbReference type="Pfam" id="PF25973">
    <property type="entry name" value="BSH_CzcB"/>
    <property type="match status" value="1"/>
</dbReference>
<dbReference type="InterPro" id="IPR058647">
    <property type="entry name" value="BSH_CzcB-like"/>
</dbReference>
<dbReference type="PANTHER" id="PTHR30469">
    <property type="entry name" value="MULTIDRUG RESISTANCE PROTEIN MDTA"/>
    <property type="match status" value="1"/>
</dbReference>
<evidence type="ECO:0000259" key="3">
    <source>
        <dbReference type="Pfam" id="PF25954"/>
    </source>
</evidence>
<gene>
    <name evidence="6" type="ORF">SAMN05216289_102142</name>
</gene>
<comment type="similarity">
    <text evidence="1">Belongs to the membrane fusion protein (MFP) (TC 8.A.1) family.</text>
</comment>
<dbReference type="Gene3D" id="2.40.420.20">
    <property type="match status" value="1"/>
</dbReference>
<keyword evidence="2" id="KW-0732">Signal</keyword>
<dbReference type="InterPro" id="IPR058792">
    <property type="entry name" value="Beta-barrel_RND_2"/>
</dbReference>
<dbReference type="GO" id="GO:1990281">
    <property type="term" value="C:efflux pump complex"/>
    <property type="evidence" value="ECO:0007669"/>
    <property type="project" value="TreeGrafter"/>
</dbReference>
<dbReference type="EMBL" id="FOVF01000002">
    <property type="protein sequence ID" value="SFN01132.1"/>
    <property type="molecule type" value="Genomic_DNA"/>
</dbReference>
<organism evidence="6 7">
    <name type="scientific">Dokdonella immobilis</name>
    <dbReference type="NCBI Taxonomy" id="578942"/>
    <lineage>
        <taxon>Bacteria</taxon>
        <taxon>Pseudomonadati</taxon>
        <taxon>Pseudomonadota</taxon>
        <taxon>Gammaproteobacteria</taxon>
        <taxon>Lysobacterales</taxon>
        <taxon>Rhodanobacteraceae</taxon>
        <taxon>Dokdonella</taxon>
    </lineage>
</organism>
<dbReference type="Pfam" id="PF25989">
    <property type="entry name" value="YknX_C"/>
    <property type="match status" value="1"/>
</dbReference>
<dbReference type="Gene3D" id="2.40.30.170">
    <property type="match status" value="1"/>
</dbReference>
<dbReference type="Gene3D" id="2.40.50.100">
    <property type="match status" value="1"/>
</dbReference>
<dbReference type="InterPro" id="IPR006143">
    <property type="entry name" value="RND_pump_MFP"/>
</dbReference>
<evidence type="ECO:0000256" key="2">
    <source>
        <dbReference type="SAM" id="SignalP"/>
    </source>
</evidence>
<evidence type="ECO:0000259" key="4">
    <source>
        <dbReference type="Pfam" id="PF25973"/>
    </source>
</evidence>
<feature type="domain" description="CzcB-like barrel-sandwich hybrid" evidence="4">
    <location>
        <begin position="71"/>
        <end position="198"/>
    </location>
</feature>
<dbReference type="RefSeq" id="WP_092404374.1">
    <property type="nucleotide sequence ID" value="NZ_FOVF01000002.1"/>
</dbReference>
<dbReference type="SUPFAM" id="SSF111369">
    <property type="entry name" value="HlyD-like secretion proteins"/>
    <property type="match status" value="1"/>
</dbReference>
<accession>A0A1I4VIV0</accession>
<evidence type="ECO:0000313" key="6">
    <source>
        <dbReference type="EMBL" id="SFN01132.1"/>
    </source>
</evidence>
<dbReference type="GO" id="GO:0015562">
    <property type="term" value="F:efflux transmembrane transporter activity"/>
    <property type="evidence" value="ECO:0007669"/>
    <property type="project" value="TreeGrafter"/>
</dbReference>
<dbReference type="FunFam" id="2.40.30.170:FF:000010">
    <property type="entry name" value="Efflux RND transporter periplasmic adaptor subunit"/>
    <property type="match status" value="1"/>
</dbReference>
<dbReference type="AlphaFoldDB" id="A0A1I4VIV0"/>
<evidence type="ECO:0000259" key="5">
    <source>
        <dbReference type="Pfam" id="PF25989"/>
    </source>
</evidence>
<dbReference type="InterPro" id="IPR058637">
    <property type="entry name" value="YknX-like_C"/>
</dbReference>
<proteinExistence type="inferred from homology"/>
<keyword evidence="7" id="KW-1185">Reference proteome</keyword>
<dbReference type="PANTHER" id="PTHR30469:SF38">
    <property type="entry name" value="HLYD FAMILY SECRETION PROTEIN"/>
    <property type="match status" value="1"/>
</dbReference>
<name>A0A1I4VIV0_9GAMM</name>
<dbReference type="Proteomes" id="UP000198575">
    <property type="component" value="Unassembled WGS sequence"/>
</dbReference>
<dbReference type="OrthoDB" id="5696526at2"/>
<evidence type="ECO:0000313" key="7">
    <source>
        <dbReference type="Proteomes" id="UP000198575"/>
    </source>
</evidence>
<dbReference type="NCBIfam" id="TIGR01730">
    <property type="entry name" value="RND_mfp"/>
    <property type="match status" value="1"/>
</dbReference>
<feature type="signal peptide" evidence="2">
    <location>
        <begin position="1"/>
        <end position="19"/>
    </location>
</feature>
<evidence type="ECO:0000256" key="1">
    <source>
        <dbReference type="ARBA" id="ARBA00009477"/>
    </source>
</evidence>
<feature type="domain" description="YknX-like C-terminal permuted SH3-like" evidence="5">
    <location>
        <begin position="285"/>
        <end position="351"/>
    </location>
</feature>
<dbReference type="PROSITE" id="PS51257">
    <property type="entry name" value="PROKAR_LIPOPROTEIN"/>
    <property type="match status" value="1"/>
</dbReference>
<dbReference type="Gene3D" id="1.10.287.470">
    <property type="entry name" value="Helix hairpin bin"/>
    <property type="match status" value="1"/>
</dbReference>
<reference evidence="6 7" key="1">
    <citation type="submission" date="2016-10" db="EMBL/GenBank/DDBJ databases">
        <authorList>
            <person name="de Groot N.N."/>
        </authorList>
    </citation>
    <scope>NUCLEOTIDE SEQUENCE [LARGE SCALE GENOMIC DNA]</scope>
    <source>
        <strain evidence="6 7">CGMCC 1.7659</strain>
    </source>
</reference>
<protein>
    <submittedName>
        <fullName evidence="6">Membrane fusion protein, multidrug efflux system</fullName>
    </submittedName>
</protein>
<dbReference type="Pfam" id="PF25954">
    <property type="entry name" value="Beta-barrel_RND_2"/>
    <property type="match status" value="1"/>
</dbReference>
<feature type="domain" description="CusB-like beta-barrel" evidence="3">
    <location>
        <begin position="206"/>
        <end position="275"/>
    </location>
</feature>
<feature type="chain" id="PRO_5011499073" evidence="2">
    <location>
        <begin position="20"/>
        <end position="374"/>
    </location>
</feature>
<dbReference type="STRING" id="578942.SAMN05216289_102142"/>